<dbReference type="RefSeq" id="WP_311932086.1">
    <property type="nucleotide sequence ID" value="NZ_JARPWY010000108.1"/>
</dbReference>
<organism evidence="2 3">
    <name type="scientific">Enterococcus avium</name>
    <name type="common">Streptococcus avium</name>
    <dbReference type="NCBI Taxonomy" id="33945"/>
    <lineage>
        <taxon>Bacteria</taxon>
        <taxon>Bacillati</taxon>
        <taxon>Bacillota</taxon>
        <taxon>Bacilli</taxon>
        <taxon>Lactobacillales</taxon>
        <taxon>Enterococcaceae</taxon>
        <taxon>Enterococcus</taxon>
    </lineage>
</organism>
<evidence type="ECO:0000313" key="3">
    <source>
        <dbReference type="Proteomes" id="UP001264335"/>
    </source>
</evidence>
<evidence type="ECO:0000256" key="1">
    <source>
        <dbReference type="SAM" id="MobiDB-lite"/>
    </source>
</evidence>
<evidence type="ECO:0000313" key="2">
    <source>
        <dbReference type="EMBL" id="MDT2516831.1"/>
    </source>
</evidence>
<accession>A0ABD5FG98</accession>
<proteinExistence type="predicted"/>
<feature type="region of interest" description="Disordered" evidence="1">
    <location>
        <begin position="257"/>
        <end position="313"/>
    </location>
</feature>
<dbReference type="EMBL" id="JARPWY010000108">
    <property type="protein sequence ID" value="MDT2516831.1"/>
    <property type="molecule type" value="Genomic_DNA"/>
</dbReference>
<gene>
    <name evidence="2" type="ORF">P7D79_21650</name>
</gene>
<sequence>MSNDLSNEFAMQHPSQGNNVMMNTAASREMEEVKGQIFMAKQFPRNPFDAEKRIIDSCKRKSLATTAMYSYPRGKTNVQGPSIRLAEVLAQNWGNISFGVKELEQRQGESVAMAYAWDVETNTRQEKIFTVPHLRYTKYGTTKLEDPRDIYEMVANNGSRRLRACILGVIPGDIVELAIEECNKTLAGGNTSPLKDRLSRAFTSFKENFDVTQEMIEDYFGYQSHEFSEKNFSDLIGIFNSLKDGQVKVSEYFEKPTKEKKSKTTIENEFSNQKKDELEEKTTKSDKVEKSKGSTSVKSKADDNDGPQQEELL</sequence>
<reference evidence="2 3" key="1">
    <citation type="submission" date="2023-03" db="EMBL/GenBank/DDBJ databases">
        <authorList>
            <person name="Shen W."/>
            <person name="Cai J."/>
        </authorList>
    </citation>
    <scope>NUCLEOTIDE SEQUENCE [LARGE SCALE GENOMIC DNA]</scope>
    <source>
        <strain evidence="2 3">Y2</strain>
    </source>
</reference>
<feature type="compositionally biased region" description="Basic and acidic residues" evidence="1">
    <location>
        <begin position="257"/>
        <end position="292"/>
    </location>
</feature>
<name>A0ABD5FG98_ENTAV</name>
<dbReference type="AlphaFoldDB" id="A0ABD5FG98"/>
<dbReference type="Proteomes" id="UP001264335">
    <property type="component" value="Unassembled WGS sequence"/>
</dbReference>
<protein>
    <submittedName>
        <fullName evidence="2">Uncharacterized protein</fullName>
    </submittedName>
</protein>
<comment type="caution">
    <text evidence="2">The sequence shown here is derived from an EMBL/GenBank/DDBJ whole genome shotgun (WGS) entry which is preliminary data.</text>
</comment>